<accession>H8KYQ3</accession>
<dbReference type="Proteomes" id="UP000005234">
    <property type="component" value="Chromosome"/>
</dbReference>
<dbReference type="CDD" id="cd09159">
    <property type="entry name" value="PLDc_ybhO_like_2"/>
    <property type="match status" value="1"/>
</dbReference>
<dbReference type="PANTHER" id="PTHR21248:SF22">
    <property type="entry name" value="PHOSPHOLIPASE D"/>
    <property type="match status" value="1"/>
</dbReference>
<dbReference type="GO" id="GO:0030572">
    <property type="term" value="F:phosphatidyltransferase activity"/>
    <property type="evidence" value="ECO:0007669"/>
    <property type="project" value="UniProtKB-ARBA"/>
</dbReference>
<dbReference type="KEGG" id="fau:Fraau_1715"/>
<dbReference type="SUPFAM" id="SSF56024">
    <property type="entry name" value="Phospholipase D/nuclease"/>
    <property type="match status" value="2"/>
</dbReference>
<dbReference type="PANTHER" id="PTHR21248">
    <property type="entry name" value="CARDIOLIPIN SYNTHASE"/>
    <property type="match status" value="1"/>
</dbReference>
<dbReference type="RefSeq" id="WP_014403129.1">
    <property type="nucleotide sequence ID" value="NC_017033.1"/>
</dbReference>
<name>H8KYQ3_FRAAD</name>
<evidence type="ECO:0000256" key="1">
    <source>
        <dbReference type="SAM" id="MobiDB-lite"/>
    </source>
</evidence>
<dbReference type="EMBL" id="CP003350">
    <property type="protein sequence ID" value="AFC86124.1"/>
    <property type="molecule type" value="Genomic_DNA"/>
</dbReference>
<evidence type="ECO:0000259" key="3">
    <source>
        <dbReference type="PROSITE" id="PS50035"/>
    </source>
</evidence>
<proteinExistence type="predicted"/>
<dbReference type="PROSITE" id="PS50035">
    <property type="entry name" value="PLD"/>
    <property type="match status" value="1"/>
</dbReference>
<dbReference type="GO" id="GO:0032049">
    <property type="term" value="P:cardiolipin biosynthetic process"/>
    <property type="evidence" value="ECO:0007669"/>
    <property type="project" value="UniProtKB-ARBA"/>
</dbReference>
<organism evidence="4 5">
    <name type="scientific">Frateuria aurantia (strain ATCC 33424 / DSM 6220 / KCTC 2777 / LMG 1558 / NBRC 3245 / NCIMB 13370)</name>
    <name type="common">Acetobacter aurantius</name>
    <dbReference type="NCBI Taxonomy" id="767434"/>
    <lineage>
        <taxon>Bacteria</taxon>
        <taxon>Pseudomonadati</taxon>
        <taxon>Pseudomonadota</taxon>
        <taxon>Gammaproteobacteria</taxon>
        <taxon>Lysobacterales</taxon>
        <taxon>Rhodanobacteraceae</taxon>
        <taxon>Frateuria</taxon>
    </lineage>
</organism>
<evidence type="ECO:0000313" key="5">
    <source>
        <dbReference type="Proteomes" id="UP000005234"/>
    </source>
</evidence>
<sequence length="464" mass="50037">MGAAFSRAAGASLSHGNRVEPLMDGRAHFQAWLAAIQKARSSIVLENYIVRDDEIGQAFLGALVQAARSGIEVRVICDWLGCLGASGRRFWQPLVLAGGQIRVYNPPQWGKALQWISRDHRKVLVVDGELGFLSGVCISAKWLGDPSRSVTPWRDTGVSLRGPVVTELLRAFAQSWQQTGGVLPPSLAARLDPEAPPCAGAGNMAVRLIATQPATATMFRVDQLIAAIARRSLWITDAYFVGVAPYVQALAAAARDGVDVRLLVPGSSDIPVVASLSRAGYRPLLQAGVRVFEWNGSMLHAKTAVADGQWARVGSSNLNIASWLNNQEIDLAVEDPGFARQMEDQYLRDLEQATEIVLARRHRRSTVQTQGARPPRPHHAGGSSGRAAASAIRLANTVGAVIINRRVLDDQSSLPALAGIGSLLLTAAIAIYRPAVLAWPCAALALWVALNMAIAQWRRHRKPR</sequence>
<evidence type="ECO:0000313" key="4">
    <source>
        <dbReference type="EMBL" id="AFC86124.1"/>
    </source>
</evidence>
<dbReference type="STRING" id="767434.Fraau_1715"/>
<keyword evidence="2" id="KW-0812">Transmembrane</keyword>
<feature type="region of interest" description="Disordered" evidence="1">
    <location>
        <begin position="362"/>
        <end position="386"/>
    </location>
</feature>
<feature type="transmembrane region" description="Helical" evidence="2">
    <location>
        <begin position="437"/>
        <end position="455"/>
    </location>
</feature>
<gene>
    <name evidence="4" type="ordered locus">Fraau_1715</name>
</gene>
<dbReference type="CDD" id="cd09110">
    <property type="entry name" value="PLDc_CLS_1"/>
    <property type="match status" value="1"/>
</dbReference>
<keyword evidence="2" id="KW-1133">Transmembrane helix</keyword>
<dbReference type="Gene3D" id="3.30.870.10">
    <property type="entry name" value="Endonuclease Chain A"/>
    <property type="match status" value="2"/>
</dbReference>
<dbReference type="HOGENOM" id="CLU_038053_0_1_6"/>
<protein>
    <submittedName>
        <fullName evidence="4">Phosphatidylserine/phosphatidylglycerophosphate/ cardiolipin synthase</fullName>
    </submittedName>
</protein>
<reference evidence="4" key="1">
    <citation type="submission" date="2012-02" db="EMBL/GenBank/DDBJ databases">
        <title>The complete genome of Frateuria aurantia DSM 6220.</title>
        <authorList>
            <consortium name="US DOE Joint Genome Institute (JGI-PGF)"/>
            <person name="Lucas S."/>
            <person name="Copeland A."/>
            <person name="Lapidus A."/>
            <person name="Glavina del Rio T."/>
            <person name="Dalin E."/>
            <person name="Tice H."/>
            <person name="Bruce D."/>
            <person name="Goodwin L."/>
            <person name="Pitluck S."/>
            <person name="Peters L."/>
            <person name="Ovchinnikova G."/>
            <person name="Teshima H."/>
            <person name="Kyrpides N."/>
            <person name="Mavromatis K."/>
            <person name="Ivanova N."/>
            <person name="Brettin T."/>
            <person name="Detter J.C."/>
            <person name="Han C."/>
            <person name="Larimer F."/>
            <person name="Land M."/>
            <person name="Hauser L."/>
            <person name="Markowitz V."/>
            <person name="Cheng J.-F."/>
            <person name="Hugenholtz P."/>
            <person name="Woyke T."/>
            <person name="Wu D."/>
            <person name="Brambilla E."/>
            <person name="Klenk H.-P."/>
            <person name="Eisen J.A."/>
        </authorList>
    </citation>
    <scope>NUCLEOTIDE SEQUENCE</scope>
    <source>
        <strain evidence="4">DSM 6220</strain>
    </source>
</reference>
<keyword evidence="5" id="KW-1185">Reference proteome</keyword>
<dbReference type="eggNOG" id="COG1502">
    <property type="taxonomic scope" value="Bacteria"/>
</dbReference>
<dbReference type="AlphaFoldDB" id="H8KYQ3"/>
<dbReference type="InterPro" id="IPR001736">
    <property type="entry name" value="PLipase_D/transphosphatidylase"/>
</dbReference>
<dbReference type="Pfam" id="PF13091">
    <property type="entry name" value="PLDc_2"/>
    <property type="match status" value="2"/>
</dbReference>
<dbReference type="InterPro" id="IPR025202">
    <property type="entry name" value="PLD-like_dom"/>
</dbReference>
<keyword evidence="2" id="KW-0472">Membrane</keyword>
<feature type="domain" description="PLD phosphodiesterase" evidence="3">
    <location>
        <begin position="295"/>
        <end position="322"/>
    </location>
</feature>
<evidence type="ECO:0000256" key="2">
    <source>
        <dbReference type="SAM" id="Phobius"/>
    </source>
</evidence>